<sequence length="47" mass="5452">MLIGKNFSYKFSKVVLLRQKMSLCVLERVGGSHNYSRKLHNHTVNFA</sequence>
<organism evidence="1 2">
    <name type="scientific">Staphylococcus phage MVC_VPHSA1</name>
    <dbReference type="NCBI Taxonomy" id="3088876"/>
    <lineage>
        <taxon>Viruses</taxon>
        <taxon>Duplodnaviria</taxon>
        <taxon>Heunggongvirae</taxon>
        <taxon>Uroviricota</taxon>
        <taxon>Caudoviricetes</taxon>
        <taxon>Ehrlichviridae</taxon>
        <taxon>Chennaivirus</taxon>
        <taxon>Chennaivirus MVCVPHSA1</taxon>
    </lineage>
</organism>
<proteinExistence type="predicted"/>
<evidence type="ECO:0000313" key="2">
    <source>
        <dbReference type="Proteomes" id="UP001322219"/>
    </source>
</evidence>
<dbReference type="EMBL" id="OR670591">
    <property type="protein sequence ID" value="WPF64850.1"/>
    <property type="molecule type" value="Genomic_DNA"/>
</dbReference>
<evidence type="ECO:0000313" key="1">
    <source>
        <dbReference type="EMBL" id="WPF64850.1"/>
    </source>
</evidence>
<gene>
    <name evidence="1" type="ORF">FBHYGVHD_CDS0003</name>
</gene>
<name>A0ABZ0QYB8_9CAUD</name>
<protein>
    <submittedName>
        <fullName evidence="1">Uncharacterized protein</fullName>
    </submittedName>
</protein>
<keyword evidence="2" id="KW-1185">Reference proteome</keyword>
<dbReference type="Proteomes" id="UP001322219">
    <property type="component" value="Segment"/>
</dbReference>
<accession>A0ABZ0QYB8</accession>
<reference evidence="1 2" key="1">
    <citation type="submission" date="2023-10" db="EMBL/GenBank/DDBJ databases">
        <title>Genome Sequence of the Siphoviridae Staphylococcus aureus Phage MVC_VPHSA1.</title>
        <authorList>
            <person name="Deepak S.J."/>
            <person name="Porteen K."/>
            <person name="Wilfred R."/>
            <person name="Anbazhagan S."/>
            <person name="Elango A."/>
            <person name="Senthil Kumar T."/>
            <person name="Narendra B."/>
            <person name="Sureshkannan S."/>
            <person name="Nithya Quintoil M."/>
            <person name="Charley C.A."/>
            <person name="Teresa S."/>
            <person name="Raghavendra A.G."/>
        </authorList>
    </citation>
    <scope>NUCLEOTIDE SEQUENCE [LARGE SCALE GENOMIC DNA]</scope>
</reference>